<dbReference type="AlphaFoldDB" id="A0A1I7GY45"/>
<dbReference type="Proteomes" id="UP000183656">
    <property type="component" value="Unassembled WGS sequence"/>
</dbReference>
<sequence length="335" mass="37113">MAFIEFDTRNHFPHERADAARETCAAMANMAPDIVDDGNLSLSMRIRLLPGVAVAAVECSPLSVSRSDRQLGDGNDDMLLFLNPGSPLEQRAGADWMVRQRGLGHRGEIVCTPNSGCFALNERAGRSEFYSPLSKCLLIAFPRQRLLPDVADVDRALRQPLSDTLPLRLLIQQALELTRSASPGDASDAERLRLSDQLLDLGALALGATPRARARASARGLRQARLKAIQADLRVHAWRGDLSLEWVATRHGISARYVRALFEQEGTAFSDYLLELRLQRAFDHLTNPRHARSTVSAIAYDAGFNNLSWFYRAFKQRFAAAPGDVRQQHTETAQA</sequence>
<name>A0A1I7GY45_9BURK</name>
<dbReference type="GO" id="GO:0003700">
    <property type="term" value="F:DNA-binding transcription factor activity"/>
    <property type="evidence" value="ECO:0007669"/>
    <property type="project" value="InterPro"/>
</dbReference>
<keyword evidence="3" id="KW-0804">Transcription</keyword>
<gene>
    <name evidence="5" type="ORF">SAMN04489707_100786</name>
</gene>
<dbReference type="STRING" id="343013.SAMN04489707_100786"/>
<dbReference type="InterPro" id="IPR009057">
    <property type="entry name" value="Homeodomain-like_sf"/>
</dbReference>
<dbReference type="SMART" id="SM00342">
    <property type="entry name" value="HTH_ARAC"/>
    <property type="match status" value="1"/>
</dbReference>
<dbReference type="InterPro" id="IPR018060">
    <property type="entry name" value="HTH_AraC"/>
</dbReference>
<evidence type="ECO:0000256" key="1">
    <source>
        <dbReference type="ARBA" id="ARBA00023015"/>
    </source>
</evidence>
<keyword evidence="6" id="KW-1185">Reference proteome</keyword>
<dbReference type="Pfam" id="PF12833">
    <property type="entry name" value="HTH_18"/>
    <property type="match status" value="1"/>
</dbReference>
<protein>
    <submittedName>
        <fullName evidence="5">Helix-turn-helix domain-containing protein</fullName>
    </submittedName>
</protein>
<dbReference type="PANTHER" id="PTHR46796:SF6">
    <property type="entry name" value="ARAC SUBFAMILY"/>
    <property type="match status" value="1"/>
</dbReference>
<dbReference type="PANTHER" id="PTHR46796">
    <property type="entry name" value="HTH-TYPE TRANSCRIPTIONAL ACTIVATOR RHAS-RELATED"/>
    <property type="match status" value="1"/>
</dbReference>
<evidence type="ECO:0000313" key="6">
    <source>
        <dbReference type="Proteomes" id="UP000183656"/>
    </source>
</evidence>
<reference evidence="5 6" key="1">
    <citation type="submission" date="2016-10" db="EMBL/GenBank/DDBJ databases">
        <authorList>
            <person name="de Groot N.N."/>
        </authorList>
    </citation>
    <scope>NUCLEOTIDE SEQUENCE [LARGE SCALE GENOMIC DNA]</scope>
    <source>
        <strain evidence="5 6">R-24608</strain>
    </source>
</reference>
<evidence type="ECO:0000259" key="4">
    <source>
        <dbReference type="PROSITE" id="PS01124"/>
    </source>
</evidence>
<organism evidence="5 6">
    <name type="scientific">Paenacidovorax caeni</name>
    <dbReference type="NCBI Taxonomy" id="343013"/>
    <lineage>
        <taxon>Bacteria</taxon>
        <taxon>Pseudomonadati</taxon>
        <taxon>Pseudomonadota</taxon>
        <taxon>Betaproteobacteria</taxon>
        <taxon>Burkholderiales</taxon>
        <taxon>Comamonadaceae</taxon>
        <taxon>Paenacidovorax</taxon>
    </lineage>
</organism>
<evidence type="ECO:0000313" key="5">
    <source>
        <dbReference type="EMBL" id="SFU53186.1"/>
    </source>
</evidence>
<evidence type="ECO:0000256" key="3">
    <source>
        <dbReference type="ARBA" id="ARBA00023163"/>
    </source>
</evidence>
<keyword evidence="2" id="KW-0238">DNA-binding</keyword>
<dbReference type="GO" id="GO:0043565">
    <property type="term" value="F:sequence-specific DNA binding"/>
    <property type="evidence" value="ECO:0007669"/>
    <property type="project" value="InterPro"/>
</dbReference>
<evidence type="ECO:0000256" key="2">
    <source>
        <dbReference type="ARBA" id="ARBA00023125"/>
    </source>
</evidence>
<dbReference type="EMBL" id="FPBX01000007">
    <property type="protein sequence ID" value="SFU53186.1"/>
    <property type="molecule type" value="Genomic_DNA"/>
</dbReference>
<feature type="domain" description="HTH araC/xylS-type" evidence="4">
    <location>
        <begin position="223"/>
        <end position="328"/>
    </location>
</feature>
<accession>A0A1I7GY45</accession>
<dbReference type="Gene3D" id="1.10.10.60">
    <property type="entry name" value="Homeodomain-like"/>
    <property type="match status" value="1"/>
</dbReference>
<keyword evidence="1" id="KW-0805">Transcription regulation</keyword>
<dbReference type="RefSeq" id="WP_054254980.1">
    <property type="nucleotide sequence ID" value="NZ_CYIG01000003.1"/>
</dbReference>
<dbReference type="PROSITE" id="PS01124">
    <property type="entry name" value="HTH_ARAC_FAMILY_2"/>
    <property type="match status" value="1"/>
</dbReference>
<dbReference type="OrthoDB" id="9178898at2"/>
<dbReference type="SUPFAM" id="SSF46689">
    <property type="entry name" value="Homeodomain-like"/>
    <property type="match status" value="1"/>
</dbReference>
<proteinExistence type="predicted"/>
<dbReference type="InterPro" id="IPR050204">
    <property type="entry name" value="AraC_XylS_family_regulators"/>
</dbReference>